<dbReference type="STRING" id="512763.DC20_19270"/>
<name>A0A0P0CZ18_9BACT</name>
<accession>A0A0P0CZ18</accession>
<dbReference type="AlphaFoldDB" id="A0A0P0CZ18"/>
<dbReference type="EMBL" id="CP012643">
    <property type="protein sequence ID" value="ALJ00727.1"/>
    <property type="molecule type" value="Genomic_DNA"/>
</dbReference>
<protein>
    <submittedName>
        <fullName evidence="1">Uncharacterized protein</fullName>
    </submittedName>
</protein>
<sequence length="71" mass="8295">MPTTHAVYTITVKEILNQKMNIQEKKRQRFEFLSQLYEVTSGSSSFNARTSSKEIGKILNLNRETIDRFLN</sequence>
<organism evidence="1 2">
    <name type="scientific">Rufibacter tibetensis</name>
    <dbReference type="NCBI Taxonomy" id="512763"/>
    <lineage>
        <taxon>Bacteria</taxon>
        <taxon>Pseudomonadati</taxon>
        <taxon>Bacteroidota</taxon>
        <taxon>Cytophagia</taxon>
        <taxon>Cytophagales</taxon>
        <taxon>Hymenobacteraceae</taxon>
        <taxon>Rufibacter</taxon>
    </lineage>
</organism>
<reference evidence="1 2" key="1">
    <citation type="submission" date="2015-08" db="EMBL/GenBank/DDBJ databases">
        <title>Complete genome sequence of Rufibacter tibetensis strain 1351t, a radiation-resistant bacterium from tibet plateau.</title>
        <authorList>
            <person name="Dai J."/>
        </authorList>
    </citation>
    <scope>NUCLEOTIDE SEQUENCE [LARGE SCALE GENOMIC DNA]</scope>
    <source>
        <strain evidence="1 2">1351</strain>
    </source>
</reference>
<dbReference type="PATRIC" id="fig|512763.3.peg.4227"/>
<proteinExistence type="predicted"/>
<evidence type="ECO:0000313" key="2">
    <source>
        <dbReference type="Proteomes" id="UP000061382"/>
    </source>
</evidence>
<evidence type="ECO:0000313" key="1">
    <source>
        <dbReference type="EMBL" id="ALJ00727.1"/>
    </source>
</evidence>
<keyword evidence="2" id="KW-1185">Reference proteome</keyword>
<gene>
    <name evidence="1" type="ORF">DC20_19270</name>
</gene>
<dbReference type="Proteomes" id="UP000061382">
    <property type="component" value="Chromosome"/>
</dbReference>
<dbReference type="KEGG" id="rti:DC20_19270"/>